<protein>
    <submittedName>
        <fullName evidence="1">Accessory Sec system glycosyltransferase GtfB</fullName>
        <ecNumber evidence="1">2.4.1.-</ecNumber>
    </submittedName>
</protein>
<keyword evidence="1" id="KW-0808">Transferase</keyword>
<proteinExistence type="predicted"/>
<keyword evidence="1" id="KW-0328">Glycosyltransferase</keyword>
<organism evidence="1 2">
    <name type="scientific">Staphylococcus saccharolyticus</name>
    <dbReference type="NCBI Taxonomy" id="33028"/>
    <lineage>
        <taxon>Bacteria</taxon>
        <taxon>Bacillati</taxon>
        <taxon>Bacillota</taxon>
        <taxon>Bacilli</taxon>
        <taxon>Bacillales</taxon>
        <taxon>Staphylococcaceae</taxon>
        <taxon>Staphylococcus</taxon>
    </lineage>
</organism>
<evidence type="ECO:0000313" key="2">
    <source>
        <dbReference type="Proteomes" id="UP000255425"/>
    </source>
</evidence>
<accession>A0A380GZ70</accession>
<evidence type="ECO:0000313" key="1">
    <source>
        <dbReference type="EMBL" id="SUM67726.1"/>
    </source>
</evidence>
<gene>
    <name evidence="1" type="primary">gtfB_1</name>
    <name evidence="1" type="ORF">NCTC11807_00287</name>
</gene>
<sequence length="72" mass="8389">MINLFETYDQNTRELHQSLKIAGYNHFTIVMDDDGFLPDEVTSPYQYFAAYQIFDNGKPAFFNDVKTPLFGK</sequence>
<reference evidence="1 2" key="1">
    <citation type="submission" date="2018-06" db="EMBL/GenBank/DDBJ databases">
        <authorList>
            <consortium name="Pathogen Informatics"/>
            <person name="Doyle S."/>
        </authorList>
    </citation>
    <scope>NUCLEOTIDE SEQUENCE [LARGE SCALE GENOMIC DNA]</scope>
    <source>
        <strain evidence="1 2">NCTC11807</strain>
    </source>
</reference>
<dbReference type="EMBL" id="UHDZ01000001">
    <property type="protein sequence ID" value="SUM67726.1"/>
    <property type="molecule type" value="Genomic_DNA"/>
</dbReference>
<name>A0A380GZ70_9STAP</name>
<keyword evidence="2" id="KW-1185">Reference proteome</keyword>
<dbReference type="Proteomes" id="UP000255425">
    <property type="component" value="Unassembled WGS sequence"/>
</dbReference>
<dbReference type="GO" id="GO:0016757">
    <property type="term" value="F:glycosyltransferase activity"/>
    <property type="evidence" value="ECO:0007669"/>
    <property type="project" value="UniProtKB-KW"/>
</dbReference>
<dbReference type="EC" id="2.4.1.-" evidence="1"/>
<dbReference type="AlphaFoldDB" id="A0A380GZ70"/>